<sequence length="113" mass="12977">MRENRRRVRKQRADRVKLLGIGFLALVITLFFSVRAAATANAGTADSSRTKYYTSIQIEKGTSLWDIAGDYMTEEYASQQEYIDEVMQMNHLKSDVIYEGAYLCVPYYSAEQK</sequence>
<evidence type="ECO:0000313" key="2">
    <source>
        <dbReference type="EMBL" id="GAA6500181.1"/>
    </source>
</evidence>
<keyword evidence="3" id="KW-1185">Reference proteome</keyword>
<dbReference type="InterPro" id="IPR036779">
    <property type="entry name" value="LysM_dom_sf"/>
</dbReference>
<feature type="domain" description="LysM" evidence="1">
    <location>
        <begin position="58"/>
        <end position="106"/>
    </location>
</feature>
<accession>A0ABQ0BUH4</accession>
<dbReference type="Gene3D" id="3.10.350.10">
    <property type="entry name" value="LysM domain"/>
    <property type="match status" value="1"/>
</dbReference>
<evidence type="ECO:0000313" key="3">
    <source>
        <dbReference type="Proteomes" id="UP001600941"/>
    </source>
</evidence>
<organism evidence="2 3">
    <name type="scientific">Blautia parvula</name>
    <dbReference type="NCBI Taxonomy" id="2877527"/>
    <lineage>
        <taxon>Bacteria</taxon>
        <taxon>Bacillati</taxon>
        <taxon>Bacillota</taxon>
        <taxon>Clostridia</taxon>
        <taxon>Lachnospirales</taxon>
        <taxon>Lachnospiraceae</taxon>
        <taxon>Blautia</taxon>
    </lineage>
</organism>
<reference evidence="2 3" key="1">
    <citation type="submission" date="2024-04" db="EMBL/GenBank/DDBJ databases">
        <title>Defined microbial consortia suppress multidrug-resistant proinflammatory Enterobacteriaceae via ecological control.</title>
        <authorList>
            <person name="Furuichi M."/>
            <person name="Kawaguchi T."/>
            <person name="Pust M."/>
            <person name="Yasuma K."/>
            <person name="Plichta D."/>
            <person name="Hasegawa N."/>
            <person name="Ohya T."/>
            <person name="Bhattarai S."/>
            <person name="Sasajima S."/>
            <person name="Aoto Y."/>
            <person name="Tuganbaev T."/>
            <person name="Yaginuma M."/>
            <person name="Ueda M."/>
            <person name="Okahashi N."/>
            <person name="Amafuji K."/>
            <person name="Kiridooshi Y."/>
            <person name="Sugita K."/>
            <person name="Strazar M."/>
            <person name="Skelly A."/>
            <person name="Suda W."/>
            <person name="Hattori M."/>
            <person name="Nakamoto N."/>
            <person name="Caballero S."/>
            <person name="Norman J."/>
            <person name="Olle B."/>
            <person name="Tanoue T."/>
            <person name="Arita M."/>
            <person name="Bucci V."/>
            <person name="Atarashi K."/>
            <person name="Xavier R."/>
            <person name="Honda K."/>
        </authorList>
    </citation>
    <scope>NUCLEOTIDE SEQUENCE [LARGE SCALE GENOMIC DNA]</scope>
    <source>
        <strain evidence="3">k34-0107-D12</strain>
    </source>
</reference>
<dbReference type="SUPFAM" id="SSF54106">
    <property type="entry name" value="LysM domain"/>
    <property type="match status" value="1"/>
</dbReference>
<dbReference type="RefSeq" id="WP_227210508.1">
    <property type="nucleotide sequence ID" value="NZ_BAABZQ010000001.1"/>
</dbReference>
<proteinExistence type="predicted"/>
<dbReference type="Pfam" id="PF01476">
    <property type="entry name" value="LysM"/>
    <property type="match status" value="1"/>
</dbReference>
<evidence type="ECO:0000259" key="1">
    <source>
        <dbReference type="Pfam" id="PF01476"/>
    </source>
</evidence>
<dbReference type="InterPro" id="IPR018392">
    <property type="entry name" value="LysM"/>
</dbReference>
<dbReference type="Proteomes" id="UP001600941">
    <property type="component" value="Unassembled WGS sequence"/>
</dbReference>
<comment type="caution">
    <text evidence="2">The sequence shown here is derived from an EMBL/GenBank/DDBJ whole genome shotgun (WGS) entry which is preliminary data.</text>
</comment>
<name>A0ABQ0BUH4_9FIRM</name>
<dbReference type="EMBL" id="BAABZQ010000001">
    <property type="protein sequence ID" value="GAA6500181.1"/>
    <property type="molecule type" value="Genomic_DNA"/>
</dbReference>
<protein>
    <recommendedName>
        <fullName evidence="1">LysM domain-containing protein</fullName>
    </recommendedName>
</protein>
<gene>
    <name evidence="2" type="ORF">K340107D12_29970</name>
</gene>